<dbReference type="NCBIfam" id="TIGR01557">
    <property type="entry name" value="myb_SHAQKYF"/>
    <property type="match status" value="1"/>
</dbReference>
<keyword evidence="3" id="KW-0238">DNA-binding</keyword>
<feature type="domain" description="SANT" evidence="10">
    <location>
        <begin position="88"/>
        <end position="141"/>
    </location>
</feature>
<keyword evidence="6" id="KW-0862">Zinc</keyword>
<evidence type="ECO:0000259" key="9">
    <source>
        <dbReference type="PROSITE" id="PS50158"/>
    </source>
</evidence>
<sequence>MVKESVRKCSHCGHNGHNSRTCNGKAGGCIKLFGVNIASEKQELSIKKSFSMGNLQSLAENKASVEEDGYLSDGQIHSKRNRAAHERKKGKPWTSDEHKIFLAGLQALGRGAWKEISKNFVITRSPTQVASHAQKYFLRQAPNDKKKRTRGECSDTGSRLRHKSSLFDMPLKESSPTPQDFPIPTPKDTAKFFSQASSSSSSALQPSNAPGITTQIVNRFPHLCLDERPLMTPMAASVLPTYPGIQYMVAPQTGRIMNYAMSGYLQMPRTLGAIVTCAPVIHPSGIPSSPGSVALAHSMLRAVPETSSPQKDPLELKIAPPQASQNAQASGAIRVI</sequence>
<dbReference type="PROSITE" id="PS50158">
    <property type="entry name" value="ZF_CCHC"/>
    <property type="match status" value="1"/>
</dbReference>
<evidence type="ECO:0000256" key="2">
    <source>
        <dbReference type="ARBA" id="ARBA00023015"/>
    </source>
</evidence>
<proteinExistence type="predicted"/>
<accession>A0AAV5JY99</accession>
<dbReference type="InterPro" id="IPR006447">
    <property type="entry name" value="Myb_dom_plants"/>
</dbReference>
<evidence type="ECO:0000256" key="5">
    <source>
        <dbReference type="ARBA" id="ARBA00023242"/>
    </source>
</evidence>
<dbReference type="PROSITE" id="PS51294">
    <property type="entry name" value="HTH_MYB"/>
    <property type="match status" value="1"/>
</dbReference>
<dbReference type="Proteomes" id="UP001054252">
    <property type="component" value="Unassembled WGS sequence"/>
</dbReference>
<dbReference type="InterPro" id="IPR052245">
    <property type="entry name" value="Plant_Stress_Dev_TF"/>
</dbReference>
<keyword evidence="5" id="KW-0539">Nucleus</keyword>
<protein>
    <recommendedName>
        <fullName evidence="14">MYB transcription factor</fullName>
    </recommendedName>
</protein>
<evidence type="ECO:0008006" key="14">
    <source>
        <dbReference type="Google" id="ProtNLM"/>
    </source>
</evidence>
<dbReference type="PANTHER" id="PTHR44191">
    <property type="entry name" value="TRANSCRIPTION FACTOR KUA1"/>
    <property type="match status" value="1"/>
</dbReference>
<dbReference type="Gene3D" id="1.10.10.60">
    <property type="entry name" value="Homeodomain-like"/>
    <property type="match status" value="1"/>
</dbReference>
<dbReference type="GO" id="GO:0009739">
    <property type="term" value="P:response to gibberellin"/>
    <property type="evidence" value="ECO:0007669"/>
    <property type="project" value="TreeGrafter"/>
</dbReference>
<evidence type="ECO:0000259" key="11">
    <source>
        <dbReference type="PROSITE" id="PS51294"/>
    </source>
</evidence>
<feature type="domain" description="CCHC-type" evidence="9">
    <location>
        <begin position="7"/>
        <end position="22"/>
    </location>
</feature>
<reference evidence="12 13" key="1">
    <citation type="journal article" date="2021" name="Commun. Biol.">
        <title>The genome of Shorea leprosula (Dipterocarpaceae) highlights the ecological relevance of drought in aseasonal tropical rainforests.</title>
        <authorList>
            <person name="Ng K.K.S."/>
            <person name="Kobayashi M.J."/>
            <person name="Fawcett J.A."/>
            <person name="Hatakeyama M."/>
            <person name="Paape T."/>
            <person name="Ng C.H."/>
            <person name="Ang C.C."/>
            <person name="Tnah L.H."/>
            <person name="Lee C.T."/>
            <person name="Nishiyama T."/>
            <person name="Sese J."/>
            <person name="O'Brien M.J."/>
            <person name="Copetti D."/>
            <person name="Mohd Noor M.I."/>
            <person name="Ong R.C."/>
            <person name="Putra M."/>
            <person name="Sireger I.Z."/>
            <person name="Indrioko S."/>
            <person name="Kosugi Y."/>
            <person name="Izuno A."/>
            <person name="Isagi Y."/>
            <person name="Lee S.L."/>
            <person name="Shimizu K.K."/>
        </authorList>
    </citation>
    <scope>NUCLEOTIDE SEQUENCE [LARGE SCALE GENOMIC DNA]</scope>
    <source>
        <strain evidence="12">214</strain>
    </source>
</reference>
<evidence type="ECO:0000256" key="1">
    <source>
        <dbReference type="ARBA" id="ARBA00004123"/>
    </source>
</evidence>
<dbReference type="InterPro" id="IPR017930">
    <property type="entry name" value="Myb_dom"/>
</dbReference>
<feature type="region of interest" description="Disordered" evidence="7">
    <location>
        <begin position="138"/>
        <end position="210"/>
    </location>
</feature>
<feature type="domain" description="HTH myb-type" evidence="11">
    <location>
        <begin position="85"/>
        <end position="141"/>
    </location>
</feature>
<dbReference type="FunFam" id="1.10.10.60:FF:000009">
    <property type="entry name" value="transcription factor MYB1R1"/>
    <property type="match status" value="1"/>
</dbReference>
<evidence type="ECO:0000313" key="12">
    <source>
        <dbReference type="EMBL" id="GKV17503.1"/>
    </source>
</evidence>
<feature type="compositionally biased region" description="Low complexity" evidence="7">
    <location>
        <begin position="194"/>
        <end position="207"/>
    </location>
</feature>
<dbReference type="PROSITE" id="PS51293">
    <property type="entry name" value="SANT"/>
    <property type="match status" value="1"/>
</dbReference>
<evidence type="ECO:0000256" key="4">
    <source>
        <dbReference type="ARBA" id="ARBA00023163"/>
    </source>
</evidence>
<keyword evidence="2" id="KW-0805">Transcription regulation</keyword>
<dbReference type="GO" id="GO:0008270">
    <property type="term" value="F:zinc ion binding"/>
    <property type="evidence" value="ECO:0007669"/>
    <property type="project" value="UniProtKB-KW"/>
</dbReference>
<dbReference type="EMBL" id="BPVZ01000048">
    <property type="protein sequence ID" value="GKV17503.1"/>
    <property type="molecule type" value="Genomic_DNA"/>
</dbReference>
<dbReference type="SUPFAM" id="SSF46689">
    <property type="entry name" value="Homeodomain-like"/>
    <property type="match status" value="1"/>
</dbReference>
<dbReference type="InterPro" id="IPR001005">
    <property type="entry name" value="SANT/Myb"/>
</dbReference>
<dbReference type="Pfam" id="PF00249">
    <property type="entry name" value="Myb_DNA-binding"/>
    <property type="match status" value="1"/>
</dbReference>
<gene>
    <name evidence="12" type="ORF">SLEP1_g28003</name>
</gene>
<evidence type="ECO:0000313" key="13">
    <source>
        <dbReference type="Proteomes" id="UP001054252"/>
    </source>
</evidence>
<dbReference type="PANTHER" id="PTHR44191:SF45">
    <property type="entry name" value="TRANSCRIPTION FACTOR MYB1R1-LIKE"/>
    <property type="match status" value="1"/>
</dbReference>
<dbReference type="GO" id="GO:0005634">
    <property type="term" value="C:nucleus"/>
    <property type="evidence" value="ECO:0007669"/>
    <property type="project" value="UniProtKB-SubCell"/>
</dbReference>
<keyword evidence="13" id="KW-1185">Reference proteome</keyword>
<keyword evidence="4" id="KW-0804">Transcription</keyword>
<dbReference type="GO" id="GO:0009723">
    <property type="term" value="P:response to ethylene"/>
    <property type="evidence" value="ECO:0007669"/>
    <property type="project" value="TreeGrafter"/>
</dbReference>
<dbReference type="GO" id="GO:0003677">
    <property type="term" value="F:DNA binding"/>
    <property type="evidence" value="ECO:0007669"/>
    <property type="project" value="UniProtKB-KW"/>
</dbReference>
<feature type="domain" description="Myb-like" evidence="8">
    <location>
        <begin position="85"/>
        <end position="137"/>
    </location>
</feature>
<name>A0AAV5JY99_9ROSI</name>
<comment type="caution">
    <text evidence="12">The sequence shown here is derived from an EMBL/GenBank/DDBJ whole genome shotgun (WGS) entry which is preliminary data.</text>
</comment>
<evidence type="ECO:0000256" key="3">
    <source>
        <dbReference type="ARBA" id="ARBA00023125"/>
    </source>
</evidence>
<evidence type="ECO:0000259" key="8">
    <source>
        <dbReference type="PROSITE" id="PS50090"/>
    </source>
</evidence>
<keyword evidence="6" id="KW-0479">Metal-binding</keyword>
<evidence type="ECO:0000259" key="10">
    <source>
        <dbReference type="PROSITE" id="PS51293"/>
    </source>
</evidence>
<dbReference type="CDD" id="cd00167">
    <property type="entry name" value="SANT"/>
    <property type="match status" value="1"/>
</dbReference>
<dbReference type="InterPro" id="IPR017884">
    <property type="entry name" value="SANT_dom"/>
</dbReference>
<dbReference type="InterPro" id="IPR009057">
    <property type="entry name" value="Homeodomain-like_sf"/>
</dbReference>
<keyword evidence="6" id="KW-0863">Zinc-finger</keyword>
<dbReference type="InterPro" id="IPR001878">
    <property type="entry name" value="Znf_CCHC"/>
</dbReference>
<dbReference type="GO" id="GO:0006355">
    <property type="term" value="P:regulation of DNA-templated transcription"/>
    <property type="evidence" value="ECO:0007669"/>
    <property type="project" value="UniProtKB-ARBA"/>
</dbReference>
<dbReference type="PROSITE" id="PS50090">
    <property type="entry name" value="MYB_LIKE"/>
    <property type="match status" value="1"/>
</dbReference>
<evidence type="ECO:0000256" key="6">
    <source>
        <dbReference type="PROSITE-ProRule" id="PRU00047"/>
    </source>
</evidence>
<comment type="subcellular location">
    <subcellularLocation>
        <location evidence="1">Nucleus</location>
    </subcellularLocation>
</comment>
<evidence type="ECO:0000256" key="7">
    <source>
        <dbReference type="SAM" id="MobiDB-lite"/>
    </source>
</evidence>
<dbReference type="SMART" id="SM00717">
    <property type="entry name" value="SANT"/>
    <property type="match status" value="1"/>
</dbReference>
<dbReference type="AlphaFoldDB" id="A0AAV5JY99"/>
<organism evidence="12 13">
    <name type="scientific">Rubroshorea leprosula</name>
    <dbReference type="NCBI Taxonomy" id="152421"/>
    <lineage>
        <taxon>Eukaryota</taxon>
        <taxon>Viridiplantae</taxon>
        <taxon>Streptophyta</taxon>
        <taxon>Embryophyta</taxon>
        <taxon>Tracheophyta</taxon>
        <taxon>Spermatophyta</taxon>
        <taxon>Magnoliopsida</taxon>
        <taxon>eudicotyledons</taxon>
        <taxon>Gunneridae</taxon>
        <taxon>Pentapetalae</taxon>
        <taxon>rosids</taxon>
        <taxon>malvids</taxon>
        <taxon>Malvales</taxon>
        <taxon>Dipterocarpaceae</taxon>
        <taxon>Rubroshorea</taxon>
    </lineage>
</organism>